<dbReference type="SUPFAM" id="SSF46785">
    <property type="entry name" value="Winged helix' DNA-binding domain"/>
    <property type="match status" value="1"/>
</dbReference>
<accession>A0A2N5M8B8</accession>
<dbReference type="InterPro" id="IPR001845">
    <property type="entry name" value="HTH_ArsR_DNA-bd_dom"/>
</dbReference>
<dbReference type="OrthoDB" id="9799175at2"/>
<comment type="caution">
    <text evidence="3">The sequence shown here is derived from an EMBL/GenBank/DDBJ whole genome shotgun (WGS) entry which is preliminary data.</text>
</comment>
<dbReference type="AlphaFoldDB" id="A0A2N5M8B8"/>
<dbReference type="GO" id="GO:0003677">
    <property type="term" value="F:DNA binding"/>
    <property type="evidence" value="ECO:0007669"/>
    <property type="project" value="UniProtKB-KW"/>
</dbReference>
<protein>
    <submittedName>
        <fullName evidence="3">Transcriptional regulator</fullName>
    </submittedName>
</protein>
<dbReference type="Pfam" id="PF12840">
    <property type="entry name" value="HTH_20"/>
    <property type="match status" value="1"/>
</dbReference>
<dbReference type="PROSITE" id="PS50987">
    <property type="entry name" value="HTH_ARSR_2"/>
    <property type="match status" value="1"/>
</dbReference>
<dbReference type="Gene3D" id="1.10.10.10">
    <property type="entry name" value="Winged helix-like DNA-binding domain superfamily/Winged helix DNA-binding domain"/>
    <property type="match status" value="1"/>
</dbReference>
<dbReference type="InterPro" id="IPR036388">
    <property type="entry name" value="WH-like_DNA-bd_sf"/>
</dbReference>
<dbReference type="CDD" id="cd00090">
    <property type="entry name" value="HTH_ARSR"/>
    <property type="match status" value="1"/>
</dbReference>
<keyword evidence="4" id="KW-1185">Reference proteome</keyword>
<dbReference type="GO" id="GO:0003700">
    <property type="term" value="F:DNA-binding transcription factor activity"/>
    <property type="evidence" value="ECO:0007669"/>
    <property type="project" value="InterPro"/>
</dbReference>
<evidence type="ECO:0000256" key="1">
    <source>
        <dbReference type="ARBA" id="ARBA00023125"/>
    </source>
</evidence>
<dbReference type="PANTHER" id="PTHR38600">
    <property type="entry name" value="TRANSCRIPTIONAL REGULATORY PROTEIN"/>
    <property type="match status" value="1"/>
</dbReference>
<dbReference type="SMART" id="SM00418">
    <property type="entry name" value="HTH_ARSR"/>
    <property type="match status" value="1"/>
</dbReference>
<dbReference type="InterPro" id="IPR036390">
    <property type="entry name" value="WH_DNA-bd_sf"/>
</dbReference>
<dbReference type="RefSeq" id="WP_101640974.1">
    <property type="nucleotide sequence ID" value="NZ_PGUY01000020.1"/>
</dbReference>
<dbReference type="InterPro" id="IPR011991">
    <property type="entry name" value="ArsR-like_HTH"/>
</dbReference>
<evidence type="ECO:0000259" key="2">
    <source>
        <dbReference type="PROSITE" id="PS50987"/>
    </source>
</evidence>
<gene>
    <name evidence="3" type="ORF">CUU66_07075</name>
</gene>
<sequence length="121" mass="13986">MPETARHDVFQAIADPTRRKLLQLLSEKEMPIGALAAHFPISRTAVAKHLAILSDASLISGKKTGREKIYVLHPEPLREVKEWLDYYERFWDNKLSMLKHLVESGEEQSLKETETRKKPNH</sequence>
<keyword evidence="1" id="KW-0238">DNA-binding</keyword>
<dbReference type="EMBL" id="PGUY01000020">
    <property type="protein sequence ID" value="PLT30600.1"/>
    <property type="molecule type" value="Genomic_DNA"/>
</dbReference>
<proteinExistence type="predicted"/>
<organism evidence="3 4">
    <name type="scientific">Peribacillus deserti</name>
    <dbReference type="NCBI Taxonomy" id="673318"/>
    <lineage>
        <taxon>Bacteria</taxon>
        <taxon>Bacillati</taxon>
        <taxon>Bacillota</taxon>
        <taxon>Bacilli</taxon>
        <taxon>Bacillales</taxon>
        <taxon>Bacillaceae</taxon>
        <taxon>Peribacillus</taxon>
    </lineage>
</organism>
<feature type="domain" description="HTH arsR-type" evidence="2">
    <location>
        <begin position="1"/>
        <end position="92"/>
    </location>
</feature>
<dbReference type="NCBIfam" id="NF033788">
    <property type="entry name" value="HTH_metalloreg"/>
    <property type="match status" value="1"/>
</dbReference>
<reference evidence="3 4" key="1">
    <citation type="submission" date="2017-11" db="EMBL/GenBank/DDBJ databases">
        <title>Comparitive Functional Genomics of Dry Heat Resistant strains isolated from the Viking Spacecraft.</title>
        <authorList>
            <person name="Seuylemezian A."/>
            <person name="Cooper K."/>
            <person name="Vaishampayan P."/>
        </authorList>
    </citation>
    <scope>NUCLEOTIDE SEQUENCE [LARGE SCALE GENOMIC DNA]</scope>
    <source>
        <strain evidence="3 4">V1-29</strain>
    </source>
</reference>
<evidence type="ECO:0000313" key="3">
    <source>
        <dbReference type="EMBL" id="PLT30600.1"/>
    </source>
</evidence>
<name>A0A2N5M8B8_9BACI</name>
<evidence type="ECO:0000313" key="4">
    <source>
        <dbReference type="Proteomes" id="UP000234748"/>
    </source>
</evidence>
<dbReference type="PRINTS" id="PR00778">
    <property type="entry name" value="HTHARSR"/>
</dbReference>
<dbReference type="Proteomes" id="UP000234748">
    <property type="component" value="Unassembled WGS sequence"/>
</dbReference>
<dbReference type="PANTHER" id="PTHR38600:SF1">
    <property type="entry name" value="TRANSCRIPTIONAL REGULATORY PROTEIN"/>
    <property type="match status" value="1"/>
</dbReference>